<dbReference type="AlphaFoldDB" id="A0A0G1EM41"/>
<evidence type="ECO:0000256" key="1">
    <source>
        <dbReference type="ARBA" id="ARBA00010562"/>
    </source>
</evidence>
<dbReference type="Gene3D" id="1.10.1220.10">
    <property type="entry name" value="Met repressor-like"/>
    <property type="match status" value="1"/>
</dbReference>
<gene>
    <name evidence="3" type="ORF">UV59_C0027G0024</name>
</gene>
<protein>
    <submittedName>
        <fullName evidence="3">RelB antitoxin</fullName>
    </submittedName>
</protein>
<dbReference type="Proteomes" id="UP000034543">
    <property type="component" value="Unassembled WGS sequence"/>
</dbReference>
<comment type="caution">
    <text evidence="3">The sequence shown here is derived from an EMBL/GenBank/DDBJ whole genome shotgun (WGS) entry which is preliminary data.</text>
</comment>
<evidence type="ECO:0000313" key="4">
    <source>
        <dbReference type="Proteomes" id="UP000034543"/>
    </source>
</evidence>
<reference evidence="3 4" key="1">
    <citation type="journal article" date="2015" name="Nature">
        <title>rRNA introns, odd ribosomes, and small enigmatic genomes across a large radiation of phyla.</title>
        <authorList>
            <person name="Brown C.T."/>
            <person name="Hug L.A."/>
            <person name="Thomas B.C."/>
            <person name="Sharon I."/>
            <person name="Castelle C.J."/>
            <person name="Singh A."/>
            <person name="Wilkins M.J."/>
            <person name="Williams K.H."/>
            <person name="Banfield J.F."/>
        </authorList>
    </citation>
    <scope>NUCLEOTIDE SEQUENCE [LARGE SCALE GENOMIC DNA]</scope>
</reference>
<dbReference type="EMBL" id="LCFB01000027">
    <property type="protein sequence ID" value="KKS84096.1"/>
    <property type="molecule type" value="Genomic_DNA"/>
</dbReference>
<comment type="similarity">
    <text evidence="1">Belongs to the RelB/DinJ antitoxin family.</text>
</comment>
<accession>A0A0G1EM41</accession>
<dbReference type="InterPro" id="IPR007337">
    <property type="entry name" value="RelB/DinJ"/>
</dbReference>
<proteinExistence type="inferred from homology"/>
<dbReference type="GO" id="GO:0006351">
    <property type="term" value="P:DNA-templated transcription"/>
    <property type="evidence" value="ECO:0007669"/>
    <property type="project" value="TreeGrafter"/>
</dbReference>
<keyword evidence="2" id="KW-1277">Toxin-antitoxin system</keyword>
<dbReference type="InterPro" id="IPR013321">
    <property type="entry name" value="Arc_rbn_hlx_hlx"/>
</dbReference>
<dbReference type="GO" id="GO:0006355">
    <property type="term" value="P:regulation of DNA-templated transcription"/>
    <property type="evidence" value="ECO:0007669"/>
    <property type="project" value="InterPro"/>
</dbReference>
<sequence length="101" mass="11424">MNITSLHIKIESSVKKQAQKTANELGLSLSATIKVLLKQFIRTKQLSVGLTEKPTEQLIKSLKQSDKDIKAGRITSFKTGRDALTYLDREIKDEQHKKQTD</sequence>
<evidence type="ECO:0000256" key="2">
    <source>
        <dbReference type="ARBA" id="ARBA00022649"/>
    </source>
</evidence>
<dbReference type="STRING" id="1618436.UV59_C0027G0024"/>
<dbReference type="Pfam" id="PF04221">
    <property type="entry name" value="RelB"/>
    <property type="match status" value="1"/>
</dbReference>
<name>A0A0G1EM41_9BACT</name>
<evidence type="ECO:0000313" key="3">
    <source>
        <dbReference type="EMBL" id="KKS84096.1"/>
    </source>
</evidence>
<dbReference type="PANTHER" id="PTHR38781">
    <property type="entry name" value="ANTITOXIN DINJ-RELATED"/>
    <property type="match status" value="1"/>
</dbReference>
<dbReference type="PANTHER" id="PTHR38781:SF1">
    <property type="entry name" value="ANTITOXIN DINJ-RELATED"/>
    <property type="match status" value="1"/>
</dbReference>
<organism evidence="3 4">
    <name type="scientific">Candidatus Gottesmanbacteria bacterium GW2011_GWA1_43_11</name>
    <dbReference type="NCBI Taxonomy" id="1618436"/>
    <lineage>
        <taxon>Bacteria</taxon>
        <taxon>Candidatus Gottesmaniibacteriota</taxon>
    </lineage>
</organism>